<dbReference type="Proteomes" id="UP001140513">
    <property type="component" value="Unassembled WGS sequence"/>
</dbReference>
<feature type="transmembrane region" description="Helical" evidence="7">
    <location>
        <begin position="147"/>
        <end position="169"/>
    </location>
</feature>
<evidence type="ECO:0000256" key="5">
    <source>
        <dbReference type="ARBA" id="ARBA00038359"/>
    </source>
</evidence>
<dbReference type="InterPro" id="IPR052337">
    <property type="entry name" value="SAT4-like"/>
</dbReference>
<evidence type="ECO:0000256" key="2">
    <source>
        <dbReference type="ARBA" id="ARBA00022692"/>
    </source>
</evidence>
<dbReference type="EMBL" id="JAPEUX010000001">
    <property type="protein sequence ID" value="KAJ4360313.1"/>
    <property type="molecule type" value="Genomic_DNA"/>
</dbReference>
<evidence type="ECO:0000256" key="4">
    <source>
        <dbReference type="ARBA" id="ARBA00023136"/>
    </source>
</evidence>
<dbReference type="RefSeq" id="XP_056076515.1">
    <property type="nucleotide sequence ID" value="XM_056209693.1"/>
</dbReference>
<dbReference type="GeneID" id="80904404"/>
<keyword evidence="10" id="KW-1185">Reference proteome</keyword>
<comment type="similarity">
    <text evidence="5">Belongs to the SAT4 family.</text>
</comment>
<comment type="subcellular location">
    <subcellularLocation>
        <location evidence="1">Membrane</location>
        <topology evidence="1">Multi-pass membrane protein</topology>
    </subcellularLocation>
</comment>
<feature type="transmembrane region" description="Helical" evidence="7">
    <location>
        <begin position="37"/>
        <end position="56"/>
    </location>
</feature>
<dbReference type="Pfam" id="PF20684">
    <property type="entry name" value="Fung_rhodopsin"/>
    <property type="match status" value="1"/>
</dbReference>
<evidence type="ECO:0000256" key="6">
    <source>
        <dbReference type="SAM" id="MobiDB-lite"/>
    </source>
</evidence>
<feature type="transmembrane region" description="Helical" evidence="7">
    <location>
        <begin position="112"/>
        <end position="135"/>
    </location>
</feature>
<keyword evidence="3 7" id="KW-1133">Transmembrane helix</keyword>
<feature type="transmembrane region" description="Helical" evidence="7">
    <location>
        <begin position="68"/>
        <end position="86"/>
    </location>
</feature>
<feature type="region of interest" description="Disordered" evidence="6">
    <location>
        <begin position="230"/>
        <end position="275"/>
    </location>
</feature>
<dbReference type="PANTHER" id="PTHR33048">
    <property type="entry name" value="PTH11-LIKE INTEGRAL MEMBRANE PROTEIN (AFU_ORTHOLOGUE AFUA_5G11245)"/>
    <property type="match status" value="1"/>
</dbReference>
<dbReference type="GO" id="GO:0016020">
    <property type="term" value="C:membrane"/>
    <property type="evidence" value="ECO:0007669"/>
    <property type="project" value="UniProtKB-SubCell"/>
</dbReference>
<feature type="transmembrane region" description="Helical" evidence="7">
    <location>
        <begin position="181"/>
        <end position="203"/>
    </location>
</feature>
<gene>
    <name evidence="9" type="ORF">N0V89_000874</name>
</gene>
<evidence type="ECO:0000256" key="7">
    <source>
        <dbReference type="SAM" id="Phobius"/>
    </source>
</evidence>
<protein>
    <recommendedName>
        <fullName evidence="8">Rhodopsin domain-containing protein</fullName>
    </recommendedName>
</protein>
<evidence type="ECO:0000313" key="10">
    <source>
        <dbReference type="Proteomes" id="UP001140513"/>
    </source>
</evidence>
<name>A0A9W8XVH7_9PLEO</name>
<proteinExistence type="inferred from homology"/>
<keyword evidence="2 7" id="KW-0812">Transmembrane</keyword>
<sequence>MQIPMAAQVTVASKHNTGLYSKNFYQSSFLSRPITQLFFYNALWAIKISFLIFFRRIGVVALPAVKRYWTIVVALTIAAYIGGWLLNPYDCWAKKGLYVCDRDPAVARFTPIALTLATAFDVITDCLIVAIPFAILSHMRLSLRQKLILYSIFSFELITMLVAVVRVVISARGISRNRMFQITLLLFLTHIEANTAIIVACAATPAPWDSRPPNEDIVRPPQAATAFSKKFSSRISERKGPDEEELSSLTKSHHTRQPSKTFETPIDLGELLKKP</sequence>
<dbReference type="AlphaFoldDB" id="A0A9W8XVH7"/>
<evidence type="ECO:0000313" key="9">
    <source>
        <dbReference type="EMBL" id="KAJ4360313.1"/>
    </source>
</evidence>
<dbReference type="OrthoDB" id="444631at2759"/>
<keyword evidence="4 7" id="KW-0472">Membrane</keyword>
<comment type="caution">
    <text evidence="9">The sequence shown here is derived from an EMBL/GenBank/DDBJ whole genome shotgun (WGS) entry which is preliminary data.</text>
</comment>
<feature type="domain" description="Rhodopsin" evidence="8">
    <location>
        <begin position="14"/>
        <end position="204"/>
    </location>
</feature>
<evidence type="ECO:0000256" key="1">
    <source>
        <dbReference type="ARBA" id="ARBA00004141"/>
    </source>
</evidence>
<evidence type="ECO:0000259" key="8">
    <source>
        <dbReference type="Pfam" id="PF20684"/>
    </source>
</evidence>
<dbReference type="InterPro" id="IPR049326">
    <property type="entry name" value="Rhodopsin_dom_fungi"/>
</dbReference>
<reference evidence="9" key="1">
    <citation type="submission" date="2022-10" db="EMBL/GenBank/DDBJ databases">
        <title>Tapping the CABI collections for fungal endophytes: first genome assemblies for Collariella, Neodidymelliopsis, Ascochyta clinopodiicola, Didymella pomorum, Didymosphaeria variabile, Neocosmospora piperis and Neocucurbitaria cava.</title>
        <authorList>
            <person name="Hill R."/>
        </authorList>
    </citation>
    <scope>NUCLEOTIDE SEQUENCE</scope>
    <source>
        <strain evidence="9">IMI 356815</strain>
    </source>
</reference>
<organism evidence="9 10">
    <name type="scientific">Didymosphaeria variabile</name>
    <dbReference type="NCBI Taxonomy" id="1932322"/>
    <lineage>
        <taxon>Eukaryota</taxon>
        <taxon>Fungi</taxon>
        <taxon>Dikarya</taxon>
        <taxon>Ascomycota</taxon>
        <taxon>Pezizomycotina</taxon>
        <taxon>Dothideomycetes</taxon>
        <taxon>Pleosporomycetidae</taxon>
        <taxon>Pleosporales</taxon>
        <taxon>Massarineae</taxon>
        <taxon>Didymosphaeriaceae</taxon>
        <taxon>Didymosphaeria</taxon>
    </lineage>
</organism>
<dbReference type="PANTHER" id="PTHR33048:SF47">
    <property type="entry name" value="INTEGRAL MEMBRANE PROTEIN-RELATED"/>
    <property type="match status" value="1"/>
</dbReference>
<accession>A0A9W8XVH7</accession>
<evidence type="ECO:0000256" key="3">
    <source>
        <dbReference type="ARBA" id="ARBA00022989"/>
    </source>
</evidence>